<protein>
    <submittedName>
        <fullName evidence="1">Uncharacterized protein</fullName>
    </submittedName>
</protein>
<gene>
    <name evidence="1" type="ORF">BDA96_03G006800</name>
</gene>
<dbReference type="AlphaFoldDB" id="A0A921RB42"/>
<reference evidence="1" key="2">
    <citation type="submission" date="2020-10" db="EMBL/GenBank/DDBJ databases">
        <authorList>
            <person name="Cooper E.A."/>
            <person name="Brenton Z.W."/>
            <person name="Flinn B.S."/>
            <person name="Jenkins J."/>
            <person name="Shu S."/>
            <person name="Flowers D."/>
            <person name="Luo F."/>
            <person name="Wang Y."/>
            <person name="Xia P."/>
            <person name="Barry K."/>
            <person name="Daum C."/>
            <person name="Lipzen A."/>
            <person name="Yoshinaga Y."/>
            <person name="Schmutz J."/>
            <person name="Saski C."/>
            <person name="Vermerris W."/>
            <person name="Kresovich S."/>
        </authorList>
    </citation>
    <scope>NUCLEOTIDE SEQUENCE</scope>
</reference>
<evidence type="ECO:0000313" key="1">
    <source>
        <dbReference type="EMBL" id="KAG0535762.1"/>
    </source>
</evidence>
<accession>A0A921RB42</accession>
<reference evidence="1" key="1">
    <citation type="journal article" date="2019" name="BMC Genomics">
        <title>A new reference genome for Sorghum bicolor reveals high levels of sequence similarity between sweet and grain genotypes: implications for the genetics of sugar metabolism.</title>
        <authorList>
            <person name="Cooper E.A."/>
            <person name="Brenton Z.W."/>
            <person name="Flinn B.S."/>
            <person name="Jenkins J."/>
            <person name="Shu S."/>
            <person name="Flowers D."/>
            <person name="Luo F."/>
            <person name="Wang Y."/>
            <person name="Xia P."/>
            <person name="Barry K."/>
            <person name="Daum C."/>
            <person name="Lipzen A."/>
            <person name="Yoshinaga Y."/>
            <person name="Schmutz J."/>
            <person name="Saski C."/>
            <person name="Vermerris W."/>
            <person name="Kresovich S."/>
        </authorList>
    </citation>
    <scope>NUCLEOTIDE SEQUENCE</scope>
</reference>
<name>A0A921RB42_SORBI</name>
<evidence type="ECO:0000313" key="2">
    <source>
        <dbReference type="Proteomes" id="UP000807115"/>
    </source>
</evidence>
<sequence length="136" mass="15325">MTAVAFAPMKPWVPWWLRIWQRRSPACVVLPWLPPMASPPLGVAHSSSSSALCHLPLTSFVPSPGRARPRRSYRWFAGTGGSWRSSHLSSILLDAGLQCRFMSLPLSPSLPLDLLNNHRRMLPSSIRLWHVMRAYS</sequence>
<organism evidence="1 2">
    <name type="scientific">Sorghum bicolor</name>
    <name type="common">Sorghum</name>
    <name type="synonym">Sorghum vulgare</name>
    <dbReference type="NCBI Taxonomy" id="4558"/>
    <lineage>
        <taxon>Eukaryota</taxon>
        <taxon>Viridiplantae</taxon>
        <taxon>Streptophyta</taxon>
        <taxon>Embryophyta</taxon>
        <taxon>Tracheophyta</taxon>
        <taxon>Spermatophyta</taxon>
        <taxon>Magnoliopsida</taxon>
        <taxon>Liliopsida</taxon>
        <taxon>Poales</taxon>
        <taxon>Poaceae</taxon>
        <taxon>PACMAD clade</taxon>
        <taxon>Panicoideae</taxon>
        <taxon>Andropogonodae</taxon>
        <taxon>Andropogoneae</taxon>
        <taxon>Sorghinae</taxon>
        <taxon>Sorghum</taxon>
    </lineage>
</organism>
<comment type="caution">
    <text evidence="1">The sequence shown here is derived from an EMBL/GenBank/DDBJ whole genome shotgun (WGS) entry which is preliminary data.</text>
</comment>
<dbReference type="EMBL" id="CM027682">
    <property type="protein sequence ID" value="KAG0535762.1"/>
    <property type="molecule type" value="Genomic_DNA"/>
</dbReference>
<proteinExistence type="predicted"/>
<dbReference type="Proteomes" id="UP000807115">
    <property type="component" value="Chromosome 3"/>
</dbReference>